<reference evidence="2 3" key="2">
    <citation type="submission" date="2018-11" db="EMBL/GenBank/DDBJ databases">
        <authorList>
            <consortium name="Pathogen Informatics"/>
        </authorList>
    </citation>
    <scope>NUCLEOTIDE SEQUENCE [LARGE SCALE GENOMIC DNA]</scope>
</reference>
<evidence type="ECO:0000313" key="3">
    <source>
        <dbReference type="Proteomes" id="UP000267606"/>
    </source>
</evidence>
<dbReference type="AlphaFoldDB" id="A0A183HEP1"/>
<dbReference type="WBParaSite" id="OFLC_0000595201-mRNA-1">
    <property type="protein sequence ID" value="OFLC_0000595201-mRNA-1"/>
    <property type="gene ID" value="OFLC_0000595201"/>
</dbReference>
<proteinExistence type="predicted"/>
<dbReference type="STRING" id="387005.A0A183HEP1"/>
<gene>
    <name evidence="2" type="ORF">OFLC_LOCUS5952</name>
</gene>
<feature type="region of interest" description="Disordered" evidence="1">
    <location>
        <begin position="1"/>
        <end position="22"/>
    </location>
</feature>
<evidence type="ECO:0000313" key="4">
    <source>
        <dbReference type="WBParaSite" id="OFLC_0000595201-mRNA-1"/>
    </source>
</evidence>
<accession>A0A183HEP1</accession>
<sequence>MIRGGAPAPAQRGSGTSSLPSNVRDNIMHRLMLSTQAGGVTNGSGRAEQRSQEEMQQYIGRNFPSHTFQAPQVSSDIMDLWPNVSGAENFPPPISKTCFLNLLILKILKNFLVNV</sequence>
<keyword evidence="3" id="KW-1185">Reference proteome</keyword>
<evidence type="ECO:0000313" key="2">
    <source>
        <dbReference type="EMBL" id="VDO44904.1"/>
    </source>
</evidence>
<organism evidence="4">
    <name type="scientific">Onchocerca flexuosa</name>
    <dbReference type="NCBI Taxonomy" id="387005"/>
    <lineage>
        <taxon>Eukaryota</taxon>
        <taxon>Metazoa</taxon>
        <taxon>Ecdysozoa</taxon>
        <taxon>Nematoda</taxon>
        <taxon>Chromadorea</taxon>
        <taxon>Rhabditida</taxon>
        <taxon>Spirurina</taxon>
        <taxon>Spiruromorpha</taxon>
        <taxon>Filarioidea</taxon>
        <taxon>Onchocercidae</taxon>
        <taxon>Onchocerca</taxon>
    </lineage>
</organism>
<dbReference type="EMBL" id="UZAJ01005395">
    <property type="protein sequence ID" value="VDO44904.1"/>
    <property type="molecule type" value="Genomic_DNA"/>
</dbReference>
<dbReference type="Proteomes" id="UP000267606">
    <property type="component" value="Unassembled WGS sequence"/>
</dbReference>
<name>A0A183HEP1_9BILA</name>
<feature type="compositionally biased region" description="Polar residues" evidence="1">
    <location>
        <begin position="13"/>
        <end position="22"/>
    </location>
</feature>
<evidence type="ECO:0000256" key="1">
    <source>
        <dbReference type="SAM" id="MobiDB-lite"/>
    </source>
</evidence>
<protein>
    <submittedName>
        <fullName evidence="4">TORC_N domain-containing protein</fullName>
    </submittedName>
</protein>
<reference evidence="4" key="1">
    <citation type="submission" date="2016-06" db="UniProtKB">
        <authorList>
            <consortium name="WormBaseParasite"/>
        </authorList>
    </citation>
    <scope>IDENTIFICATION</scope>
</reference>